<evidence type="ECO:0000256" key="1">
    <source>
        <dbReference type="SAM" id="SignalP"/>
    </source>
</evidence>
<feature type="chain" id="PRO_5047404645" evidence="1">
    <location>
        <begin position="19"/>
        <end position="448"/>
    </location>
</feature>
<organism evidence="2 3">
    <name type="scientific">Oculimacula yallundae</name>
    <dbReference type="NCBI Taxonomy" id="86028"/>
    <lineage>
        <taxon>Eukaryota</taxon>
        <taxon>Fungi</taxon>
        <taxon>Dikarya</taxon>
        <taxon>Ascomycota</taxon>
        <taxon>Pezizomycotina</taxon>
        <taxon>Leotiomycetes</taxon>
        <taxon>Helotiales</taxon>
        <taxon>Ploettnerulaceae</taxon>
        <taxon>Oculimacula</taxon>
    </lineage>
</organism>
<protein>
    <submittedName>
        <fullName evidence="2">Uncharacterized protein</fullName>
    </submittedName>
</protein>
<dbReference type="EMBL" id="JAZHXI010000020">
    <property type="protein sequence ID" value="KAL2060941.1"/>
    <property type="molecule type" value="Genomic_DNA"/>
</dbReference>
<evidence type="ECO:0000313" key="3">
    <source>
        <dbReference type="Proteomes" id="UP001595075"/>
    </source>
</evidence>
<proteinExistence type="predicted"/>
<feature type="signal peptide" evidence="1">
    <location>
        <begin position="1"/>
        <end position="18"/>
    </location>
</feature>
<evidence type="ECO:0000313" key="2">
    <source>
        <dbReference type="EMBL" id="KAL2060941.1"/>
    </source>
</evidence>
<gene>
    <name evidence="2" type="ORF">VTL71DRAFT_8993</name>
</gene>
<comment type="caution">
    <text evidence="2">The sequence shown here is derived from an EMBL/GenBank/DDBJ whole genome shotgun (WGS) entry which is preliminary data.</text>
</comment>
<accession>A0ABR4BTH5</accession>
<reference evidence="2 3" key="1">
    <citation type="journal article" date="2024" name="Commun. Biol.">
        <title>Comparative genomic analysis of thermophilic fungi reveals convergent evolutionary adaptations and gene losses.</title>
        <authorList>
            <person name="Steindorff A.S."/>
            <person name="Aguilar-Pontes M.V."/>
            <person name="Robinson A.J."/>
            <person name="Andreopoulos B."/>
            <person name="LaButti K."/>
            <person name="Kuo A."/>
            <person name="Mondo S."/>
            <person name="Riley R."/>
            <person name="Otillar R."/>
            <person name="Haridas S."/>
            <person name="Lipzen A."/>
            <person name="Grimwood J."/>
            <person name="Schmutz J."/>
            <person name="Clum A."/>
            <person name="Reid I.D."/>
            <person name="Moisan M.C."/>
            <person name="Butler G."/>
            <person name="Nguyen T.T.M."/>
            <person name="Dewar K."/>
            <person name="Conant G."/>
            <person name="Drula E."/>
            <person name="Henrissat B."/>
            <person name="Hansel C."/>
            <person name="Singer S."/>
            <person name="Hutchinson M.I."/>
            <person name="de Vries R.P."/>
            <person name="Natvig D.O."/>
            <person name="Powell A.J."/>
            <person name="Tsang A."/>
            <person name="Grigoriev I.V."/>
        </authorList>
    </citation>
    <scope>NUCLEOTIDE SEQUENCE [LARGE SCALE GENOMIC DNA]</scope>
    <source>
        <strain evidence="2 3">CBS 494.80</strain>
    </source>
</reference>
<name>A0ABR4BTH5_9HELO</name>
<dbReference type="Proteomes" id="UP001595075">
    <property type="component" value="Unassembled WGS sequence"/>
</dbReference>
<keyword evidence="1" id="KW-0732">Signal</keyword>
<sequence>MLFAKLLSCAAVAVPVLASAMEPRAVTTNSCARAVARSGLGQAAIATARADCSSAMISYTTTVIFAPASTVTQTAFASATASATTTQTISGSVTFTSLVRSTQTTFAISTTDVTAFETNTVSVETESPDPATVTRTSLFTSTITPEATVTTTITPLDKRTTPATSTKKIPAYASPCKNFAEYAAACSAIGIPPQLITIRVTIGYKPSTIKVTSTLRTTQVRLLSTRVDQSFTVTETIISSTTQSSTFTNIAATVTTTTVLSTTTLDPSTTFALQTDTATAPTAFQTSTIIASPPQPTGFLVRVKSGPTNRKGYYLYVASSASPTGRYIFQTNNIAQASRFTINPASGNLRELTTQNDIYMDAVGSIGATYALDLATAATKANTQLFKCVPPSADGTEPSELVCNNGNNFNNLRICGAYLYGAKLEYNSGTTTCNNPFATTVLEAVYST</sequence>
<keyword evidence="3" id="KW-1185">Reference proteome</keyword>